<evidence type="ECO:0000256" key="1">
    <source>
        <dbReference type="ARBA" id="ARBA00004141"/>
    </source>
</evidence>
<dbReference type="GO" id="GO:0016020">
    <property type="term" value="C:membrane"/>
    <property type="evidence" value="ECO:0007669"/>
    <property type="project" value="UniProtKB-SubCell"/>
</dbReference>
<keyword evidence="5 6" id="KW-0472">Membrane</keyword>
<evidence type="ECO:0000256" key="2">
    <source>
        <dbReference type="ARBA" id="ARBA00005982"/>
    </source>
</evidence>
<keyword evidence="4 6" id="KW-1133">Transmembrane helix</keyword>
<dbReference type="PANTHER" id="PTHR11654">
    <property type="entry name" value="OLIGOPEPTIDE TRANSPORTER-RELATED"/>
    <property type="match status" value="1"/>
</dbReference>
<reference evidence="8" key="2">
    <citation type="journal article" date="2008" name="Nucleic Acids Res.">
        <title>The rice annotation project database (RAP-DB): 2008 update.</title>
        <authorList>
            <consortium name="The rice annotation project (RAP)"/>
        </authorList>
    </citation>
    <scope>GENOME REANNOTATION</scope>
    <source>
        <strain evidence="8">cv. Nipponbare</strain>
    </source>
</reference>
<dbReference type="GO" id="GO:0022857">
    <property type="term" value="F:transmembrane transporter activity"/>
    <property type="evidence" value="ECO:0007669"/>
    <property type="project" value="InterPro"/>
</dbReference>
<evidence type="ECO:0000256" key="3">
    <source>
        <dbReference type="ARBA" id="ARBA00022692"/>
    </source>
</evidence>
<dbReference type="InterPro" id="IPR000109">
    <property type="entry name" value="POT_fam"/>
</dbReference>
<dbReference type="AlphaFoldDB" id="Q6H4L6"/>
<evidence type="ECO:0000256" key="6">
    <source>
        <dbReference type="SAM" id="Phobius"/>
    </source>
</evidence>
<dbReference type="Gene3D" id="1.20.1250.20">
    <property type="entry name" value="MFS general substrate transporter like domains"/>
    <property type="match status" value="1"/>
</dbReference>
<keyword evidence="3 6" id="KW-0812">Transmembrane</keyword>
<comment type="similarity">
    <text evidence="2">Belongs to the major facilitator superfamily. Proton-dependent oligopeptide transporter (POT/PTR) (TC 2.A.17) family.</text>
</comment>
<protein>
    <submittedName>
        <fullName evidence="7">Peptide transporter-like</fullName>
    </submittedName>
</protein>
<gene>
    <name evidence="7" type="primary">P0461D06.26</name>
</gene>
<feature type="transmembrane region" description="Helical" evidence="6">
    <location>
        <begin position="121"/>
        <end position="138"/>
    </location>
</feature>
<accession>Q6H4L6</accession>
<evidence type="ECO:0000256" key="4">
    <source>
        <dbReference type="ARBA" id="ARBA00022989"/>
    </source>
</evidence>
<dbReference type="Proteomes" id="UP000000763">
    <property type="component" value="Chromosome 2"/>
</dbReference>
<dbReference type="InterPro" id="IPR036259">
    <property type="entry name" value="MFS_trans_sf"/>
</dbReference>
<comment type="subcellular location">
    <subcellularLocation>
        <location evidence="1">Membrane</location>
        <topology evidence="1">Multi-pass membrane protein</topology>
    </subcellularLocation>
</comment>
<sequence length="223" mass="23970">MPPPALVPNRVGGKVDRGSSVLLHAEQQRARGGGQDEAVQLVADRVVEDAEHSGRRRHPRVERTVVCDEARVGEDVAPELADDGGLPHTVRRRFGGGGLVVPSAGLQCLVSFTYIALLPRVGAGMATACLATVVAALVEARRLRVARDTGLMDQPDVTVPMDVWWLVPQHVLVGVAEVLAVIELKEFFYDQLAGELHIIELAVSLGSLCPKAISSHQATFQRK</sequence>
<dbReference type="EMBL" id="AP005845">
    <property type="protein sequence ID" value="BAD26333.1"/>
    <property type="molecule type" value="Genomic_DNA"/>
</dbReference>
<evidence type="ECO:0000313" key="8">
    <source>
        <dbReference type="Proteomes" id="UP000000763"/>
    </source>
</evidence>
<name>Q6H4L6_ORYSJ</name>
<dbReference type="HOGENOM" id="CLU_2324435_0_0_1"/>
<dbReference type="Pfam" id="PF00854">
    <property type="entry name" value="PTR2"/>
    <property type="match status" value="1"/>
</dbReference>
<organism evidence="7 8">
    <name type="scientific">Oryza sativa subsp. japonica</name>
    <name type="common">Rice</name>
    <dbReference type="NCBI Taxonomy" id="39947"/>
    <lineage>
        <taxon>Eukaryota</taxon>
        <taxon>Viridiplantae</taxon>
        <taxon>Streptophyta</taxon>
        <taxon>Embryophyta</taxon>
        <taxon>Tracheophyta</taxon>
        <taxon>Spermatophyta</taxon>
        <taxon>Magnoliopsida</taxon>
        <taxon>Liliopsida</taxon>
        <taxon>Poales</taxon>
        <taxon>Poaceae</taxon>
        <taxon>BOP clade</taxon>
        <taxon>Oryzoideae</taxon>
        <taxon>Oryzeae</taxon>
        <taxon>Oryzinae</taxon>
        <taxon>Oryza</taxon>
        <taxon>Oryza sativa</taxon>
    </lineage>
</organism>
<reference evidence="8" key="1">
    <citation type="journal article" date="2005" name="Nature">
        <title>The map-based sequence of the rice genome.</title>
        <authorList>
            <consortium name="International rice genome sequencing project (IRGSP)"/>
            <person name="Matsumoto T."/>
            <person name="Wu J."/>
            <person name="Kanamori H."/>
            <person name="Katayose Y."/>
            <person name="Fujisawa M."/>
            <person name="Namiki N."/>
            <person name="Mizuno H."/>
            <person name="Yamamoto K."/>
            <person name="Antonio B.A."/>
            <person name="Baba T."/>
            <person name="Sakata K."/>
            <person name="Nagamura Y."/>
            <person name="Aoki H."/>
            <person name="Arikawa K."/>
            <person name="Arita K."/>
            <person name="Bito T."/>
            <person name="Chiden Y."/>
            <person name="Fujitsuka N."/>
            <person name="Fukunaka R."/>
            <person name="Hamada M."/>
            <person name="Harada C."/>
            <person name="Hayashi A."/>
            <person name="Hijishita S."/>
            <person name="Honda M."/>
            <person name="Hosokawa S."/>
            <person name="Ichikawa Y."/>
            <person name="Idonuma A."/>
            <person name="Iijima M."/>
            <person name="Ikeda M."/>
            <person name="Ikeno M."/>
            <person name="Ito K."/>
            <person name="Ito S."/>
            <person name="Ito T."/>
            <person name="Ito Y."/>
            <person name="Ito Y."/>
            <person name="Iwabuchi A."/>
            <person name="Kamiya K."/>
            <person name="Karasawa W."/>
            <person name="Kurita K."/>
            <person name="Katagiri S."/>
            <person name="Kikuta A."/>
            <person name="Kobayashi H."/>
            <person name="Kobayashi N."/>
            <person name="Machita K."/>
            <person name="Maehara T."/>
            <person name="Masukawa M."/>
            <person name="Mizubayashi T."/>
            <person name="Mukai Y."/>
            <person name="Nagasaki H."/>
            <person name="Nagata Y."/>
            <person name="Naito S."/>
            <person name="Nakashima M."/>
            <person name="Nakama Y."/>
            <person name="Nakamichi Y."/>
            <person name="Nakamura M."/>
            <person name="Meguro A."/>
            <person name="Negishi M."/>
            <person name="Ohta I."/>
            <person name="Ohta T."/>
            <person name="Okamoto M."/>
            <person name="Ono N."/>
            <person name="Saji S."/>
            <person name="Sakaguchi M."/>
            <person name="Sakai K."/>
            <person name="Shibata M."/>
            <person name="Shimokawa T."/>
            <person name="Song J."/>
            <person name="Takazaki Y."/>
            <person name="Terasawa K."/>
            <person name="Tsugane M."/>
            <person name="Tsuji K."/>
            <person name="Ueda S."/>
            <person name="Waki K."/>
            <person name="Yamagata H."/>
            <person name="Yamamoto M."/>
            <person name="Yamamoto S."/>
            <person name="Yamane H."/>
            <person name="Yoshiki S."/>
            <person name="Yoshihara R."/>
            <person name="Yukawa K."/>
            <person name="Zhong H."/>
            <person name="Yano M."/>
            <person name="Yuan Q."/>
            <person name="Ouyang S."/>
            <person name="Liu J."/>
            <person name="Jones K.M."/>
            <person name="Gansberger K."/>
            <person name="Moffat K."/>
            <person name="Hill J."/>
            <person name="Bera J."/>
            <person name="Fadrosh D."/>
            <person name="Jin S."/>
            <person name="Johri S."/>
            <person name="Kim M."/>
            <person name="Overton L."/>
            <person name="Reardon M."/>
            <person name="Tsitrin T."/>
            <person name="Vuong H."/>
            <person name="Weaver B."/>
            <person name="Ciecko A."/>
            <person name="Tallon L."/>
            <person name="Jackson J."/>
            <person name="Pai G."/>
            <person name="Aken S.V."/>
            <person name="Utterback T."/>
            <person name="Reidmuller S."/>
            <person name="Feldblyum T."/>
            <person name="Hsiao J."/>
            <person name="Zismann V."/>
            <person name="Iobst S."/>
            <person name="de Vazeille A.R."/>
            <person name="Buell C.R."/>
            <person name="Ying K."/>
            <person name="Li Y."/>
            <person name="Lu T."/>
            <person name="Huang Y."/>
            <person name="Zhao Q."/>
            <person name="Feng Q."/>
            <person name="Zhang L."/>
            <person name="Zhu J."/>
            <person name="Weng Q."/>
            <person name="Mu J."/>
            <person name="Lu Y."/>
            <person name="Fan D."/>
            <person name="Liu Y."/>
            <person name="Guan J."/>
            <person name="Zhang Y."/>
            <person name="Yu S."/>
            <person name="Liu X."/>
            <person name="Zhang Y."/>
            <person name="Hong G."/>
            <person name="Han B."/>
            <person name="Choisne N."/>
            <person name="Demange N."/>
            <person name="Orjeda G."/>
            <person name="Samain S."/>
            <person name="Cattolico L."/>
            <person name="Pelletier E."/>
            <person name="Couloux A."/>
            <person name="Segurens B."/>
            <person name="Wincker P."/>
            <person name="D'Hont A."/>
            <person name="Scarpelli C."/>
            <person name="Weissenbach J."/>
            <person name="Salanoubat M."/>
            <person name="Quetier F."/>
            <person name="Yu Y."/>
            <person name="Kim H.R."/>
            <person name="Rambo T."/>
            <person name="Currie J."/>
            <person name="Collura K."/>
            <person name="Luo M."/>
            <person name="Yang T."/>
            <person name="Ammiraju J.S.S."/>
            <person name="Engler F."/>
            <person name="Soderlund C."/>
            <person name="Wing R.A."/>
            <person name="Palmer L.E."/>
            <person name="de la Bastide M."/>
            <person name="Spiegel L."/>
            <person name="Nascimento L."/>
            <person name="Zutavern T."/>
            <person name="O'Shaughnessy A."/>
            <person name="Dike S."/>
            <person name="Dedhia N."/>
            <person name="Preston R."/>
            <person name="Balija V."/>
            <person name="McCombie W.R."/>
            <person name="Chow T."/>
            <person name="Chen H."/>
            <person name="Chung M."/>
            <person name="Chen C."/>
            <person name="Shaw J."/>
            <person name="Wu H."/>
            <person name="Hsiao K."/>
            <person name="Chao Y."/>
            <person name="Chu M."/>
            <person name="Cheng C."/>
            <person name="Hour A."/>
            <person name="Lee P."/>
            <person name="Lin S."/>
            <person name="Lin Y."/>
            <person name="Liou J."/>
            <person name="Liu S."/>
            <person name="Hsing Y."/>
            <person name="Raghuvanshi S."/>
            <person name="Mohanty A."/>
            <person name="Bharti A.K."/>
            <person name="Gaur A."/>
            <person name="Gupta V."/>
            <person name="Kumar D."/>
            <person name="Ravi V."/>
            <person name="Vij S."/>
            <person name="Kapur A."/>
            <person name="Khurana P."/>
            <person name="Khurana P."/>
            <person name="Khurana J.P."/>
            <person name="Tyagi A.K."/>
            <person name="Gaikwad K."/>
            <person name="Singh A."/>
            <person name="Dalal V."/>
            <person name="Srivastava S."/>
            <person name="Dixit A."/>
            <person name="Pal A.K."/>
            <person name="Ghazi I.A."/>
            <person name="Yadav M."/>
            <person name="Pandit A."/>
            <person name="Bhargava A."/>
            <person name="Sureshbabu K."/>
            <person name="Batra K."/>
            <person name="Sharma T.R."/>
            <person name="Mohapatra T."/>
            <person name="Singh N.K."/>
            <person name="Messing J."/>
            <person name="Nelson A.B."/>
            <person name="Fuks G."/>
            <person name="Kavchok S."/>
            <person name="Keizer G."/>
            <person name="Linton E."/>
            <person name="Llaca V."/>
            <person name="Song R."/>
            <person name="Tanyolac B."/>
            <person name="Young S."/>
            <person name="Ho-Il K."/>
            <person name="Hahn J.H."/>
            <person name="Sangsakoo G."/>
            <person name="Vanavichit A."/>
            <person name="de Mattos Luiz.A.T."/>
            <person name="Zimmer P.D."/>
            <person name="Malone G."/>
            <person name="Dellagostin O."/>
            <person name="de Oliveira A.C."/>
            <person name="Bevan M."/>
            <person name="Bancroft I."/>
            <person name="Minx P."/>
            <person name="Cordum H."/>
            <person name="Wilson R."/>
            <person name="Cheng Z."/>
            <person name="Jin W."/>
            <person name="Jiang J."/>
            <person name="Leong S.A."/>
            <person name="Iwama H."/>
            <person name="Gojobori T."/>
            <person name="Itoh T."/>
            <person name="Niimura Y."/>
            <person name="Fujii Y."/>
            <person name="Habara T."/>
            <person name="Sakai H."/>
            <person name="Sato Y."/>
            <person name="Wilson G."/>
            <person name="Kumar K."/>
            <person name="McCouch S."/>
            <person name="Juretic N."/>
            <person name="Hoen D."/>
            <person name="Wright S."/>
            <person name="Bruskiewich R."/>
            <person name="Bureau T."/>
            <person name="Miyao A."/>
            <person name="Hirochika H."/>
            <person name="Nishikawa T."/>
            <person name="Kadowaki K."/>
            <person name="Sugiura M."/>
            <person name="Burr B."/>
            <person name="Sasaki T."/>
        </authorList>
    </citation>
    <scope>NUCLEOTIDE SEQUENCE [LARGE SCALE GENOMIC DNA]</scope>
    <source>
        <strain evidence="8">cv. Nipponbare</strain>
    </source>
</reference>
<evidence type="ECO:0000313" key="7">
    <source>
        <dbReference type="EMBL" id="BAD26333.1"/>
    </source>
</evidence>
<proteinExistence type="inferred from homology"/>
<evidence type="ECO:0000256" key="5">
    <source>
        <dbReference type="ARBA" id="ARBA00023136"/>
    </source>
</evidence>